<feature type="modified residue" description="N6-lipoyllysine" evidence="3 4">
    <location>
        <position position="64"/>
    </location>
</feature>
<proteinExistence type="inferred from homology"/>
<comment type="similarity">
    <text evidence="1 3">Belongs to the GcvH family.</text>
</comment>
<accession>A0A6L2R4L8</accession>
<evidence type="ECO:0000256" key="4">
    <source>
        <dbReference type="PIRSR" id="PIRSR617453-50"/>
    </source>
</evidence>
<dbReference type="PROSITE" id="PS50968">
    <property type="entry name" value="BIOTINYL_LIPOYL"/>
    <property type="match status" value="1"/>
</dbReference>
<dbReference type="NCBIfam" id="NF002270">
    <property type="entry name" value="PRK01202.1"/>
    <property type="match status" value="1"/>
</dbReference>
<keyword evidence="2 3" id="KW-0450">Lipoyl</keyword>
<dbReference type="PANTHER" id="PTHR11715">
    <property type="entry name" value="GLYCINE CLEAVAGE SYSTEM H PROTEIN"/>
    <property type="match status" value="1"/>
</dbReference>
<evidence type="ECO:0000256" key="2">
    <source>
        <dbReference type="ARBA" id="ARBA00022823"/>
    </source>
</evidence>
<dbReference type="PROSITE" id="PS00189">
    <property type="entry name" value="LIPOYL"/>
    <property type="match status" value="1"/>
</dbReference>
<dbReference type="InterPro" id="IPR000089">
    <property type="entry name" value="Biotin_lipoyl"/>
</dbReference>
<dbReference type="GO" id="GO:0019464">
    <property type="term" value="P:glycine decarboxylation via glycine cleavage system"/>
    <property type="evidence" value="ECO:0007669"/>
    <property type="project" value="UniProtKB-UniRule"/>
</dbReference>
<dbReference type="InterPro" id="IPR002930">
    <property type="entry name" value="GCV_H"/>
</dbReference>
<dbReference type="Pfam" id="PF01597">
    <property type="entry name" value="GCV_H"/>
    <property type="match status" value="1"/>
</dbReference>
<dbReference type="AlphaFoldDB" id="A0A6L2R4L8"/>
<dbReference type="Gene3D" id="2.40.50.100">
    <property type="match status" value="1"/>
</dbReference>
<evidence type="ECO:0000256" key="1">
    <source>
        <dbReference type="ARBA" id="ARBA00009249"/>
    </source>
</evidence>
<protein>
    <recommendedName>
        <fullName evidence="3">Glycine cleavage system H protein</fullName>
    </recommendedName>
</protein>
<evidence type="ECO:0000259" key="5">
    <source>
        <dbReference type="PROSITE" id="PS50968"/>
    </source>
</evidence>
<name>A0A6L2R4L8_9BACT</name>
<dbReference type="PANTHER" id="PTHR11715:SF3">
    <property type="entry name" value="GLYCINE CLEAVAGE SYSTEM H PROTEIN-RELATED"/>
    <property type="match status" value="1"/>
</dbReference>
<dbReference type="InterPro" id="IPR033753">
    <property type="entry name" value="GCV_H/Fam206"/>
</dbReference>
<sequence length="127" mass="13492">MPINPAELLYSDTHEWLRVEGQEAVVGITRFAQDALGDITYVELPDIGSAFQAGQTFGSVESVKAASDLVAPADGTVTAVNTALEDAPELLNTSPYGKGWIARIELTAKPDTLMDAAGYDVFCATEK</sequence>
<dbReference type="Proteomes" id="UP000505077">
    <property type="component" value="Unassembled WGS sequence"/>
</dbReference>
<feature type="domain" description="Lipoyl-binding" evidence="5">
    <location>
        <begin position="23"/>
        <end position="105"/>
    </location>
</feature>
<comment type="function">
    <text evidence="3">The glycine cleavage system catalyzes the degradation of glycine. The H protein shuttles the methylamine group of glycine from the P protein to the T protein.</text>
</comment>
<organism evidence="6 7">
    <name type="scientific">Candidatus Desulfovibrio kirbyi</name>
    <dbReference type="NCBI Taxonomy" id="2696086"/>
    <lineage>
        <taxon>Bacteria</taxon>
        <taxon>Pseudomonadati</taxon>
        <taxon>Thermodesulfobacteriota</taxon>
        <taxon>Desulfovibrionia</taxon>
        <taxon>Desulfovibrionales</taxon>
        <taxon>Desulfovibrionaceae</taxon>
        <taxon>Desulfovibrio</taxon>
    </lineage>
</organism>
<dbReference type="InterPro" id="IPR017453">
    <property type="entry name" value="GCV_H_sub"/>
</dbReference>
<evidence type="ECO:0000313" key="7">
    <source>
        <dbReference type="Proteomes" id="UP000505077"/>
    </source>
</evidence>
<dbReference type="GO" id="GO:0005960">
    <property type="term" value="C:glycine cleavage complex"/>
    <property type="evidence" value="ECO:0007669"/>
    <property type="project" value="InterPro"/>
</dbReference>
<reference evidence="6 7" key="1">
    <citation type="journal article" date="2020" name="ISME J.">
        <title>Parallel Reductive Genome Evolution in Desulfovibrio Ectosymbionts Independently Acquired by Trichonympha Protists in the Termite Gut.</title>
        <authorList>
            <person name="Takeuchi M."/>
            <person name="Kuwahara H."/>
            <person name="Murakami T."/>
            <person name="Takahashi K."/>
            <person name="Kajitani R."/>
            <person name="Toyoda A."/>
            <person name="Itoh T."/>
            <person name="Ohkuma M."/>
            <person name="Hongoh Y."/>
        </authorList>
    </citation>
    <scope>NUCLEOTIDE SEQUENCE [LARGE SCALE GENOMIC DNA]</scope>
    <source>
        <strain evidence="6">ZnDsv-02</strain>
    </source>
</reference>
<evidence type="ECO:0000256" key="3">
    <source>
        <dbReference type="HAMAP-Rule" id="MF_00272"/>
    </source>
</evidence>
<gene>
    <name evidence="3 6" type="primary">gcvH</name>
    <name evidence="6" type="ORF">ZNDK_0226</name>
</gene>
<evidence type="ECO:0000313" key="6">
    <source>
        <dbReference type="EMBL" id="GFH62455.1"/>
    </source>
</evidence>
<dbReference type="HAMAP" id="MF_00272">
    <property type="entry name" value="GcvH"/>
    <property type="match status" value="1"/>
</dbReference>
<dbReference type="GO" id="GO:0009249">
    <property type="term" value="P:protein lipoylation"/>
    <property type="evidence" value="ECO:0007669"/>
    <property type="project" value="TreeGrafter"/>
</dbReference>
<comment type="cofactor">
    <cofactor evidence="3">
        <name>(R)-lipoate</name>
        <dbReference type="ChEBI" id="CHEBI:83088"/>
    </cofactor>
    <text evidence="3">Binds 1 lipoyl cofactor covalently.</text>
</comment>
<dbReference type="CDD" id="cd06848">
    <property type="entry name" value="GCS_H"/>
    <property type="match status" value="1"/>
</dbReference>
<dbReference type="NCBIfam" id="TIGR00527">
    <property type="entry name" value="gcvH"/>
    <property type="match status" value="1"/>
</dbReference>
<dbReference type="EMBL" id="BLLL01000002">
    <property type="protein sequence ID" value="GFH62455.1"/>
    <property type="molecule type" value="Genomic_DNA"/>
</dbReference>
<comment type="caution">
    <text evidence="6">The sequence shown here is derived from an EMBL/GenBank/DDBJ whole genome shotgun (WGS) entry which is preliminary data.</text>
</comment>
<dbReference type="GO" id="GO:0005829">
    <property type="term" value="C:cytosol"/>
    <property type="evidence" value="ECO:0007669"/>
    <property type="project" value="TreeGrafter"/>
</dbReference>
<dbReference type="SUPFAM" id="SSF51230">
    <property type="entry name" value="Single hybrid motif"/>
    <property type="match status" value="1"/>
</dbReference>
<dbReference type="InterPro" id="IPR003016">
    <property type="entry name" value="2-oxoA_DH_lipoyl-BS"/>
</dbReference>
<comment type="subunit">
    <text evidence="3">The glycine cleavage system is composed of four proteins: P, T, L and H.</text>
</comment>
<dbReference type="InterPro" id="IPR011053">
    <property type="entry name" value="Single_hybrid_motif"/>
</dbReference>